<keyword evidence="5" id="KW-0611">Plant defense</keyword>
<dbReference type="Gramene" id="TraesCS5B02G422500.1">
    <property type="protein sequence ID" value="TraesCS5B02G422500.1"/>
    <property type="gene ID" value="TraesCS5B02G422500"/>
</dbReference>
<dbReference type="OrthoDB" id="6161812at2759"/>
<feature type="domain" description="Disease resistance N-terminal" evidence="9">
    <location>
        <begin position="12"/>
        <end position="87"/>
    </location>
</feature>
<name>A0A3B6LU91_WHEAT</name>
<evidence type="ECO:0000256" key="3">
    <source>
        <dbReference type="ARBA" id="ARBA00022737"/>
    </source>
</evidence>
<protein>
    <recommendedName>
        <fullName evidence="14">AAA+ ATPase domain-containing protein</fullName>
    </recommendedName>
</protein>
<dbReference type="Pfam" id="PF18052">
    <property type="entry name" value="Rx_N"/>
    <property type="match status" value="1"/>
</dbReference>
<keyword evidence="6" id="KW-0175">Coiled coil</keyword>
<feature type="domain" description="Disease resistance R13L4/SHOC-2-like LRR" evidence="11">
    <location>
        <begin position="600"/>
        <end position="947"/>
    </location>
</feature>
<dbReference type="InterPro" id="IPR055414">
    <property type="entry name" value="LRR_R13L4/SHOC2-like"/>
</dbReference>
<accession>A0A3B6LU91</accession>
<evidence type="ECO:0000259" key="8">
    <source>
        <dbReference type="Pfam" id="PF00931"/>
    </source>
</evidence>
<dbReference type="GeneID" id="123113553"/>
<dbReference type="GO" id="GO:0043531">
    <property type="term" value="F:ADP binding"/>
    <property type="evidence" value="ECO:0007669"/>
    <property type="project" value="InterPro"/>
</dbReference>
<dbReference type="Gramene" id="TraesCS5B03G1042500.1">
    <property type="protein sequence ID" value="TraesCS5B03G1042500.1.CDS"/>
    <property type="gene ID" value="TraesCS5B03G1042500"/>
</dbReference>
<dbReference type="Gene3D" id="1.20.5.4130">
    <property type="match status" value="1"/>
</dbReference>
<feature type="region of interest" description="Disordered" evidence="7">
    <location>
        <begin position="254"/>
        <end position="274"/>
    </location>
</feature>
<dbReference type="FunFam" id="1.10.10.10:FF:000322">
    <property type="entry name" value="Probable disease resistance protein At1g63360"/>
    <property type="match status" value="1"/>
</dbReference>
<gene>
    <name evidence="12" type="primary">LOC123113553</name>
</gene>
<evidence type="ECO:0000259" key="11">
    <source>
        <dbReference type="Pfam" id="PF23598"/>
    </source>
</evidence>
<dbReference type="Pfam" id="PF23559">
    <property type="entry name" value="WHD_DRP"/>
    <property type="match status" value="1"/>
</dbReference>
<dbReference type="Gramene" id="TraesPARA_EIv1.0_1730540.1">
    <property type="protein sequence ID" value="TraesPARA_EIv1.0_1730540.1.CDS"/>
    <property type="gene ID" value="TraesPARA_EIv1.0_1730540"/>
</dbReference>
<reference evidence="12" key="2">
    <citation type="submission" date="2018-10" db="UniProtKB">
        <authorList>
            <consortium name="EnsemblPlants"/>
        </authorList>
    </citation>
    <scope>IDENTIFICATION</scope>
</reference>
<evidence type="ECO:0000259" key="9">
    <source>
        <dbReference type="Pfam" id="PF18052"/>
    </source>
</evidence>
<dbReference type="InterPro" id="IPR032675">
    <property type="entry name" value="LRR_dom_sf"/>
</dbReference>
<evidence type="ECO:0000256" key="4">
    <source>
        <dbReference type="ARBA" id="ARBA00022741"/>
    </source>
</evidence>
<dbReference type="SUPFAM" id="SSF52058">
    <property type="entry name" value="L domain-like"/>
    <property type="match status" value="1"/>
</dbReference>
<evidence type="ECO:0000313" key="12">
    <source>
        <dbReference type="EnsemblPlants" id="TraesCS5B02G422500.1"/>
    </source>
</evidence>
<dbReference type="PaxDb" id="4565-Traes_5BL_65A9C2483.2"/>
<dbReference type="STRING" id="4565.A0A3B6LU91"/>
<dbReference type="InterPro" id="IPR002182">
    <property type="entry name" value="NB-ARC"/>
</dbReference>
<evidence type="ECO:0000256" key="2">
    <source>
        <dbReference type="ARBA" id="ARBA00022614"/>
    </source>
</evidence>
<dbReference type="GO" id="GO:0009626">
    <property type="term" value="P:plant-type hypersensitive response"/>
    <property type="evidence" value="ECO:0007669"/>
    <property type="project" value="UniProtKB-ARBA"/>
</dbReference>
<dbReference type="Gramene" id="TraesJUL5B03G02993690.1">
    <property type="protein sequence ID" value="TraesJUL5B03G02993690.1"/>
    <property type="gene ID" value="TraesJUL5B03G02993690"/>
</dbReference>
<organism evidence="12">
    <name type="scientific">Triticum aestivum</name>
    <name type="common">Wheat</name>
    <dbReference type="NCBI Taxonomy" id="4565"/>
    <lineage>
        <taxon>Eukaryota</taxon>
        <taxon>Viridiplantae</taxon>
        <taxon>Streptophyta</taxon>
        <taxon>Embryophyta</taxon>
        <taxon>Tracheophyta</taxon>
        <taxon>Spermatophyta</taxon>
        <taxon>Magnoliopsida</taxon>
        <taxon>Liliopsida</taxon>
        <taxon>Poales</taxon>
        <taxon>Poaceae</taxon>
        <taxon>BOP clade</taxon>
        <taxon>Pooideae</taxon>
        <taxon>Triticodae</taxon>
        <taxon>Triticeae</taxon>
        <taxon>Triticinae</taxon>
        <taxon>Triticum</taxon>
    </lineage>
</organism>
<dbReference type="InterPro" id="IPR036388">
    <property type="entry name" value="WH-like_DNA-bd_sf"/>
</dbReference>
<dbReference type="SUPFAM" id="SSF52540">
    <property type="entry name" value="P-loop containing nucleoside triphosphate hydrolases"/>
    <property type="match status" value="1"/>
</dbReference>
<comment type="similarity">
    <text evidence="1">Belongs to the disease resistance NB-LRR family.</text>
</comment>
<evidence type="ECO:0000256" key="7">
    <source>
        <dbReference type="SAM" id="MobiDB-lite"/>
    </source>
</evidence>
<evidence type="ECO:0000256" key="5">
    <source>
        <dbReference type="ARBA" id="ARBA00022821"/>
    </source>
</evidence>
<reference evidence="12" key="1">
    <citation type="submission" date="2018-08" db="EMBL/GenBank/DDBJ databases">
        <authorList>
            <person name="Rossello M."/>
        </authorList>
    </citation>
    <scope>NUCLEOTIDE SEQUENCE [LARGE SCALE GENOMIC DNA]</scope>
    <source>
        <strain evidence="12">cv. Chinese Spring</strain>
    </source>
</reference>
<dbReference type="Gene3D" id="3.40.50.300">
    <property type="entry name" value="P-loop containing nucleotide triphosphate hydrolases"/>
    <property type="match status" value="1"/>
</dbReference>
<dbReference type="KEGG" id="taes:123113553"/>
<dbReference type="OMA" id="WIKELHR"/>
<dbReference type="InterPro" id="IPR038005">
    <property type="entry name" value="RX-like_CC"/>
</dbReference>
<dbReference type="InterPro" id="IPR027417">
    <property type="entry name" value="P-loop_NTPase"/>
</dbReference>
<evidence type="ECO:0000313" key="13">
    <source>
        <dbReference type="Proteomes" id="UP000019116"/>
    </source>
</evidence>
<feature type="domain" description="NB-ARC" evidence="8">
    <location>
        <begin position="287"/>
        <end position="383"/>
    </location>
</feature>
<dbReference type="PRINTS" id="PR00364">
    <property type="entry name" value="DISEASERSIST"/>
</dbReference>
<dbReference type="EnsemblPlants" id="TraesCS5B02G422500.1">
    <property type="protein sequence ID" value="TraesCS5B02G422500.1"/>
    <property type="gene ID" value="TraesCS5B02G422500"/>
</dbReference>
<keyword evidence="3" id="KW-0677">Repeat</keyword>
<dbReference type="Gene3D" id="1.10.10.10">
    <property type="entry name" value="Winged helix-like DNA-binding domain superfamily/Winged helix DNA-binding domain"/>
    <property type="match status" value="1"/>
</dbReference>
<proteinExistence type="inferred from homology"/>
<keyword evidence="13" id="KW-1185">Reference proteome</keyword>
<dbReference type="GO" id="GO:0002758">
    <property type="term" value="P:innate immune response-activating signaling pathway"/>
    <property type="evidence" value="ECO:0007669"/>
    <property type="project" value="UniProtKB-ARBA"/>
</dbReference>
<dbReference type="Gramene" id="TraesMAC5B03G02969820.1">
    <property type="protein sequence ID" value="TraesMAC5B03G02969820.1"/>
    <property type="gene ID" value="TraesMAC5B03G02969820"/>
</dbReference>
<dbReference type="PANTHER" id="PTHR23155:SF947">
    <property type="entry name" value="DISEASE RESISTANCE PROTEIN RPP13"/>
    <property type="match status" value="1"/>
</dbReference>
<keyword evidence="2" id="KW-0433">Leucine-rich repeat</keyword>
<evidence type="ECO:0008006" key="14">
    <source>
        <dbReference type="Google" id="ProtNLM"/>
    </source>
</evidence>
<dbReference type="Gramene" id="TraesKAR5B01G0395380.1">
    <property type="protein sequence ID" value="cds.TraesKAR5B01G0395380.1"/>
    <property type="gene ID" value="TraesKAR5B01G0395380"/>
</dbReference>
<dbReference type="Gene3D" id="3.80.10.10">
    <property type="entry name" value="Ribonuclease Inhibitor"/>
    <property type="match status" value="1"/>
</dbReference>
<dbReference type="InterPro" id="IPR058922">
    <property type="entry name" value="WHD_DRP"/>
</dbReference>
<keyword evidence="4" id="KW-0547">Nucleotide-binding</keyword>
<dbReference type="Gene3D" id="1.10.8.430">
    <property type="entry name" value="Helical domain of apoptotic protease-activating factors"/>
    <property type="match status" value="1"/>
</dbReference>
<dbReference type="Gramene" id="TraesLAC5B03G02926490.1">
    <property type="protein sequence ID" value="TraesLAC5B03G02926490.1"/>
    <property type="gene ID" value="TraesLAC5B03G02926490"/>
</dbReference>
<evidence type="ECO:0000256" key="1">
    <source>
        <dbReference type="ARBA" id="ARBA00008894"/>
    </source>
</evidence>
<dbReference type="Pfam" id="PF23598">
    <property type="entry name" value="LRR_14"/>
    <property type="match status" value="1"/>
</dbReference>
<dbReference type="Gramene" id="TraesLDM5B03G02975330.1">
    <property type="protein sequence ID" value="TraesLDM5B03G02975330.1"/>
    <property type="gene ID" value="TraesLDM5B03G02975330"/>
</dbReference>
<feature type="region of interest" description="Disordered" evidence="7">
    <location>
        <begin position="134"/>
        <end position="156"/>
    </location>
</feature>
<dbReference type="PANTHER" id="PTHR23155">
    <property type="entry name" value="DISEASE RESISTANCE PROTEIN RP"/>
    <property type="match status" value="1"/>
</dbReference>
<dbReference type="RefSeq" id="XP_044390765.1">
    <property type="nucleotide sequence ID" value="XM_044534830.1"/>
</dbReference>
<dbReference type="Proteomes" id="UP000019116">
    <property type="component" value="Chromosome 5B"/>
</dbReference>
<dbReference type="GO" id="GO:0042742">
    <property type="term" value="P:defense response to bacterium"/>
    <property type="evidence" value="ECO:0007669"/>
    <property type="project" value="UniProtKB-ARBA"/>
</dbReference>
<evidence type="ECO:0000256" key="6">
    <source>
        <dbReference type="ARBA" id="ARBA00023054"/>
    </source>
</evidence>
<dbReference type="InterPro" id="IPR042197">
    <property type="entry name" value="Apaf_helical"/>
</dbReference>
<dbReference type="AlphaFoldDB" id="A0A3B6LU91"/>
<dbReference type="CDD" id="cd14798">
    <property type="entry name" value="RX-CC_like"/>
    <property type="match status" value="1"/>
</dbReference>
<dbReference type="Gramene" id="TraesRN5B0101011500.1">
    <property type="protein sequence ID" value="TraesRN5B0101011500.1"/>
    <property type="gene ID" value="TraesRN5B0101011500"/>
</dbReference>
<dbReference type="InterPro" id="IPR041118">
    <property type="entry name" value="Rx_N"/>
</dbReference>
<dbReference type="InterPro" id="IPR044974">
    <property type="entry name" value="Disease_R_plants"/>
</dbReference>
<sequence length="978" mass="110030">MELAVGASEATIKSLLTKLGSLLAEQYALARGVRSDIQFINDELASMQAFLSNLGNSTDDHDDQTKDWMKQVRDVSYDIEDCVDDFTNGLRPDPQRDDWRSKARGFLYEIWTLSRRRSIAAQIADLKQRAQHVGERRGRYGVRDPNPGSGKSGLDGYTTAEHQEITRRLIGIQRPVGVDIAELEKWIKSPEKKRSVISIYGFGGVGKTTAAMALYRSCGVHFTCRAMVTVSHHTDPDVVLREILRQVKMQVKDQQVQNSTVNTSEKKNPAAAAPPRMLSRLSQFRLYYRNQDKDGKASGKERQLIIDDLLKHLRKNRYLLLIDDVWSSSMWQTILNCLPENDENSRIIVTTRFEAVAKTSHLDHDHFHQMDPLSVKYAEHLFNTSLSECRDAQSSKTSQSDQVPPRVWKMCGGLPLPIVTMAGLMASNKLMKREEWNKVCEALFPDEQVCHKPEEFMRIINYCYSALPSDLKTCSLYFSIFPKGRSISKKRLIRRWIAEGFVSEKQGLSVDDVAETCFNQLIKRQIIRPVQNSTDGKVKSCQVHDMVLEYIITKAAEENFVTVVGGQWSIPTRSSKVRRMSLHSSDSKHARKAYGMNLSHVRSLTVFGSLEQQRFKSFKTGIVQVLDLEGCSGFKAKHASVSDICKMTLLKYLSLRGTDISVLPPNIGGLKYLETLDIRQTEVEELPKTVVLLERISNILGGDKRTRKALKLPKEMKKGAMKTLRVLSGIEITEESTAVSNLHELTGLKKLAIYKLHKSDHDDLLSSIQYLGGYSLKTLVIDDESSEFHDKLGKMSTPPVYLNALELSGKLCNFPSWITKLRDIVKLTLSATLLGPENLECLRDLKTLFSLTFSVHATKHDPDIAAILHKNKSDYGGEIFFPPGGFANLKLFRIFTPILPSLNFSEGAMPGLERLALCFKLLEGLHGVEKLKSLHDVILTVDGEAGSTTQSIINDLKEAKETAKSNYVLDIKENSVMN</sequence>
<dbReference type="Gramene" id="TraesARI7B03G04292570.1">
    <property type="protein sequence ID" value="TraesARI7B03G04292570.1"/>
    <property type="gene ID" value="TraesARI7B03G04292570"/>
</dbReference>
<feature type="domain" description="NB-ARC" evidence="8">
    <location>
        <begin position="184"/>
        <end position="259"/>
    </location>
</feature>
<dbReference type="Pfam" id="PF00931">
    <property type="entry name" value="NB-ARC"/>
    <property type="match status" value="2"/>
</dbReference>
<evidence type="ECO:0000259" key="10">
    <source>
        <dbReference type="Pfam" id="PF23559"/>
    </source>
</evidence>
<feature type="domain" description="Disease resistance protein winged helix" evidence="10">
    <location>
        <begin position="480"/>
        <end position="549"/>
    </location>
</feature>
<dbReference type="SMR" id="A0A3B6LU91"/>